<accession>A0AAD1X9M1</accession>
<sequence>MNIRDIEGARPTEFTSKDLRRDYMDICDIEGARPSVMKGYGGVMKEYEKPFSLKKISQLPYAGISKNDDHVENDLFQMSNEQNSAAEYLEFMRSKKVKTGSKPAGIVNMGFKLKANKPKYQYEPPYGYGDNFSTGTLNQRIDRNISTSHMQKQYYNFMEKISKPVNSHSRSENRNSYFSRYGNKVISGNNIADPNLNIKPVSNFIDPKIMKSRKYASQAKGNRVSPSSGANIFPSRHEQEYRNEEGLEEAKKQFFMIDEQKEKNPLPPLNPKKPSNQMGKNKKKRFPNTDIDLKVYNRYSKQGTPNHMDPRRREVINRSANLESAKNNRLGSSSSNILKNYNPAEGVRSSSNLRKYNYDSKCPYEPINYEKKRSAVNISRNKVEGFRSHEGTSNNAIFDQDINHYQPSNFAKRVPDIKASQRLDKCHPWNQPKEPYSYNIISASYDHNNL</sequence>
<dbReference type="EMBL" id="CAMPGE010007205">
    <property type="protein sequence ID" value="CAI2366130.1"/>
    <property type="molecule type" value="Genomic_DNA"/>
</dbReference>
<evidence type="ECO:0000313" key="3">
    <source>
        <dbReference type="Proteomes" id="UP001295684"/>
    </source>
</evidence>
<feature type="region of interest" description="Disordered" evidence="1">
    <location>
        <begin position="319"/>
        <end position="348"/>
    </location>
</feature>
<proteinExistence type="predicted"/>
<dbReference type="Proteomes" id="UP001295684">
    <property type="component" value="Unassembled WGS sequence"/>
</dbReference>
<dbReference type="AlphaFoldDB" id="A0AAD1X9M1"/>
<gene>
    <name evidence="2" type="ORF">ECRASSUSDP1_LOCUS7401</name>
</gene>
<name>A0AAD1X9M1_EUPCR</name>
<organism evidence="2 3">
    <name type="scientific">Euplotes crassus</name>
    <dbReference type="NCBI Taxonomy" id="5936"/>
    <lineage>
        <taxon>Eukaryota</taxon>
        <taxon>Sar</taxon>
        <taxon>Alveolata</taxon>
        <taxon>Ciliophora</taxon>
        <taxon>Intramacronucleata</taxon>
        <taxon>Spirotrichea</taxon>
        <taxon>Hypotrichia</taxon>
        <taxon>Euplotida</taxon>
        <taxon>Euplotidae</taxon>
        <taxon>Moneuplotes</taxon>
    </lineage>
</organism>
<keyword evidence="3" id="KW-1185">Reference proteome</keyword>
<protein>
    <submittedName>
        <fullName evidence="2">Uncharacterized protein</fullName>
    </submittedName>
</protein>
<reference evidence="2" key="1">
    <citation type="submission" date="2023-07" db="EMBL/GenBank/DDBJ databases">
        <authorList>
            <consortium name="AG Swart"/>
            <person name="Singh M."/>
            <person name="Singh A."/>
            <person name="Seah K."/>
            <person name="Emmerich C."/>
        </authorList>
    </citation>
    <scope>NUCLEOTIDE SEQUENCE</scope>
    <source>
        <strain evidence="2">DP1</strain>
    </source>
</reference>
<evidence type="ECO:0000313" key="2">
    <source>
        <dbReference type="EMBL" id="CAI2366130.1"/>
    </source>
</evidence>
<feature type="compositionally biased region" description="Polar residues" evidence="1">
    <location>
        <begin position="319"/>
        <end position="339"/>
    </location>
</feature>
<comment type="caution">
    <text evidence="2">The sequence shown here is derived from an EMBL/GenBank/DDBJ whole genome shotgun (WGS) entry which is preliminary data.</text>
</comment>
<evidence type="ECO:0000256" key="1">
    <source>
        <dbReference type="SAM" id="MobiDB-lite"/>
    </source>
</evidence>
<feature type="region of interest" description="Disordered" evidence="1">
    <location>
        <begin position="262"/>
        <end position="289"/>
    </location>
</feature>